<keyword evidence="10" id="KW-0325">Glycoprotein</keyword>
<keyword evidence="6 12" id="KW-0862">Zinc</keyword>
<organism evidence="16 17">
    <name type="scientific">Tigriopus californicus</name>
    <name type="common">Marine copepod</name>
    <dbReference type="NCBI Taxonomy" id="6832"/>
    <lineage>
        <taxon>Eukaryota</taxon>
        <taxon>Metazoa</taxon>
        <taxon>Ecdysozoa</taxon>
        <taxon>Arthropoda</taxon>
        <taxon>Crustacea</taxon>
        <taxon>Multicrustacea</taxon>
        <taxon>Hexanauplia</taxon>
        <taxon>Copepoda</taxon>
        <taxon>Harpacticoida</taxon>
        <taxon>Harpacticidae</taxon>
        <taxon>Tigriopus</taxon>
    </lineage>
</organism>
<dbReference type="STRING" id="6832.A0A553NXE5"/>
<evidence type="ECO:0000256" key="9">
    <source>
        <dbReference type="ARBA" id="ARBA00023157"/>
    </source>
</evidence>
<dbReference type="EC" id="3.4.24.-" evidence="13"/>
<dbReference type="SUPFAM" id="SSF55486">
    <property type="entry name" value="Metalloproteases ('zincins'), catalytic domain"/>
    <property type="match status" value="1"/>
</dbReference>
<evidence type="ECO:0000256" key="6">
    <source>
        <dbReference type="ARBA" id="ARBA00022833"/>
    </source>
</evidence>
<dbReference type="PANTHER" id="PTHR10127">
    <property type="entry name" value="DISCOIDIN, CUB, EGF, LAMININ , AND ZINC METALLOPROTEASE DOMAIN CONTAINING"/>
    <property type="match status" value="1"/>
</dbReference>
<dbReference type="PRINTS" id="PR00480">
    <property type="entry name" value="ASTACIN"/>
</dbReference>
<dbReference type="GO" id="GO:0008270">
    <property type="term" value="F:zinc ion binding"/>
    <property type="evidence" value="ECO:0007669"/>
    <property type="project" value="UniProtKB-UniRule"/>
</dbReference>
<evidence type="ECO:0000313" key="16">
    <source>
        <dbReference type="EMBL" id="TRY70102.1"/>
    </source>
</evidence>
<evidence type="ECO:0000256" key="13">
    <source>
        <dbReference type="RuleBase" id="RU361183"/>
    </source>
</evidence>
<evidence type="ECO:0000256" key="7">
    <source>
        <dbReference type="ARBA" id="ARBA00023049"/>
    </source>
</evidence>
<dbReference type="AlphaFoldDB" id="A0A553NXE5"/>
<evidence type="ECO:0000259" key="15">
    <source>
        <dbReference type="PROSITE" id="PS51864"/>
    </source>
</evidence>
<dbReference type="Gene3D" id="1.10.10.1940">
    <property type="match status" value="1"/>
</dbReference>
<evidence type="ECO:0000256" key="2">
    <source>
        <dbReference type="ARBA" id="ARBA00022670"/>
    </source>
</evidence>
<evidence type="ECO:0000256" key="11">
    <source>
        <dbReference type="PROSITE-ProRule" id="PRU01005"/>
    </source>
</evidence>
<evidence type="ECO:0000313" key="17">
    <source>
        <dbReference type="Proteomes" id="UP000318571"/>
    </source>
</evidence>
<evidence type="ECO:0000256" key="5">
    <source>
        <dbReference type="ARBA" id="ARBA00022801"/>
    </source>
</evidence>
<dbReference type="SMART" id="SM00235">
    <property type="entry name" value="ZnMc"/>
    <property type="match status" value="1"/>
</dbReference>
<comment type="caution">
    <text evidence="11">Lacks conserved residue(s) required for the propagation of feature annotation.</text>
</comment>
<dbReference type="Proteomes" id="UP000318571">
    <property type="component" value="Chromosome 9"/>
</dbReference>
<dbReference type="OrthoDB" id="291007at2759"/>
<dbReference type="InterPro" id="IPR034035">
    <property type="entry name" value="Astacin-like_dom"/>
</dbReference>
<evidence type="ECO:0000256" key="8">
    <source>
        <dbReference type="ARBA" id="ARBA00023145"/>
    </source>
</evidence>
<protein>
    <recommendedName>
        <fullName evidence="13">Metalloendopeptidase</fullName>
        <ecNumber evidence="13">3.4.24.-</ecNumber>
    </recommendedName>
</protein>
<comment type="function">
    <text evidence="1">Metalloprotease.</text>
</comment>
<evidence type="ECO:0000256" key="1">
    <source>
        <dbReference type="ARBA" id="ARBA00002657"/>
    </source>
</evidence>
<feature type="binding site" evidence="12">
    <location>
        <position position="179"/>
    </location>
    <ligand>
        <name>Zn(2+)</name>
        <dbReference type="ChEBI" id="CHEBI:29105"/>
        <note>catalytic</note>
    </ligand>
</feature>
<keyword evidence="7 12" id="KW-0482">Metalloprotease</keyword>
<keyword evidence="5 12" id="KW-0378">Hydrolase</keyword>
<dbReference type="EMBL" id="VCGU01000009">
    <property type="protein sequence ID" value="TRY70102.1"/>
    <property type="molecule type" value="Genomic_DNA"/>
</dbReference>
<dbReference type="FunFam" id="3.40.390.10:FF:000015">
    <property type="entry name" value="Meprin A subunit"/>
    <property type="match status" value="1"/>
</dbReference>
<keyword evidence="8" id="KW-0865">Zymogen</keyword>
<reference evidence="16 17" key="1">
    <citation type="journal article" date="2018" name="Nat. Ecol. Evol.">
        <title>Genomic signatures of mitonuclear coevolution across populations of Tigriopus californicus.</title>
        <authorList>
            <person name="Barreto F.S."/>
            <person name="Watson E.T."/>
            <person name="Lima T.G."/>
            <person name="Willett C.S."/>
            <person name="Edmands S."/>
            <person name="Li W."/>
            <person name="Burton R.S."/>
        </authorList>
    </citation>
    <scope>NUCLEOTIDE SEQUENCE [LARGE SCALE GENOMIC DNA]</scope>
    <source>
        <strain evidence="16 17">San Diego</strain>
    </source>
</reference>
<dbReference type="InterPro" id="IPR006026">
    <property type="entry name" value="Peptidase_Metallo"/>
</dbReference>
<dbReference type="GO" id="GO:0004222">
    <property type="term" value="F:metalloendopeptidase activity"/>
    <property type="evidence" value="ECO:0007669"/>
    <property type="project" value="UniProtKB-UniRule"/>
</dbReference>
<evidence type="ECO:0000256" key="12">
    <source>
        <dbReference type="PROSITE-ProRule" id="PRU01211"/>
    </source>
</evidence>
<dbReference type="PANTHER" id="PTHR10127:SF795">
    <property type="entry name" value="METALLOENDOPEPTIDASE-RELATED"/>
    <property type="match status" value="1"/>
</dbReference>
<feature type="domain" description="ShKT" evidence="14">
    <location>
        <begin position="351"/>
        <end position="384"/>
    </location>
</feature>
<feature type="binding site" evidence="12">
    <location>
        <position position="183"/>
    </location>
    <ligand>
        <name>Zn(2+)</name>
        <dbReference type="ChEBI" id="CHEBI:29105"/>
        <note>catalytic</note>
    </ligand>
</feature>
<keyword evidence="17" id="KW-1185">Reference proteome</keyword>
<keyword evidence="2 12" id="KW-0645">Protease</keyword>
<dbReference type="InterPro" id="IPR024079">
    <property type="entry name" value="MetalloPept_cat_dom_sf"/>
</dbReference>
<dbReference type="OMA" id="MTNDQRA"/>
<comment type="caution">
    <text evidence="16">The sequence shown here is derived from an EMBL/GenBank/DDBJ whole genome shotgun (WGS) entry which is preliminary data.</text>
</comment>
<dbReference type="GO" id="GO:0006508">
    <property type="term" value="P:proteolysis"/>
    <property type="evidence" value="ECO:0007669"/>
    <property type="project" value="UniProtKB-KW"/>
</dbReference>
<evidence type="ECO:0000256" key="4">
    <source>
        <dbReference type="ARBA" id="ARBA00022729"/>
    </source>
</evidence>
<evidence type="ECO:0000259" key="14">
    <source>
        <dbReference type="PROSITE" id="PS51670"/>
    </source>
</evidence>
<feature type="signal peptide" evidence="13">
    <location>
        <begin position="1"/>
        <end position="27"/>
    </location>
</feature>
<dbReference type="Pfam" id="PF01549">
    <property type="entry name" value="ShK"/>
    <property type="match status" value="3"/>
</dbReference>
<feature type="binding site" evidence="12">
    <location>
        <position position="189"/>
    </location>
    <ligand>
        <name>Zn(2+)</name>
        <dbReference type="ChEBI" id="CHEBI:29105"/>
        <note>catalytic</note>
    </ligand>
</feature>
<dbReference type="InterPro" id="IPR001506">
    <property type="entry name" value="Peptidase_M12A"/>
</dbReference>
<comment type="cofactor">
    <cofactor evidence="12 13">
        <name>Zn(2+)</name>
        <dbReference type="ChEBI" id="CHEBI:29105"/>
    </cofactor>
    <text evidence="12 13">Binds 1 zinc ion per subunit.</text>
</comment>
<gene>
    <name evidence="16" type="ORF">TCAL_04865</name>
</gene>
<dbReference type="SMART" id="SM00254">
    <property type="entry name" value="ShKT"/>
    <property type="match status" value="3"/>
</dbReference>
<evidence type="ECO:0000256" key="10">
    <source>
        <dbReference type="ARBA" id="ARBA00023180"/>
    </source>
</evidence>
<dbReference type="Pfam" id="PF01400">
    <property type="entry name" value="Astacin"/>
    <property type="match status" value="1"/>
</dbReference>
<accession>A0A553NXE5</accession>
<proteinExistence type="predicted"/>
<feature type="domain" description="ShKT" evidence="14">
    <location>
        <begin position="389"/>
        <end position="426"/>
    </location>
</feature>
<keyword evidence="9" id="KW-1015">Disulfide bond</keyword>
<feature type="domain" description="Peptidase M12A" evidence="15">
    <location>
        <begin position="89"/>
        <end position="283"/>
    </location>
</feature>
<dbReference type="PROSITE" id="PS51864">
    <property type="entry name" value="ASTACIN"/>
    <property type="match status" value="1"/>
</dbReference>
<keyword evidence="4 13" id="KW-0732">Signal</keyword>
<evidence type="ECO:0000256" key="3">
    <source>
        <dbReference type="ARBA" id="ARBA00022723"/>
    </source>
</evidence>
<dbReference type="CDD" id="cd04280">
    <property type="entry name" value="ZnMc_astacin_like"/>
    <property type="match status" value="1"/>
</dbReference>
<feature type="active site" evidence="12">
    <location>
        <position position="180"/>
    </location>
</feature>
<feature type="chain" id="PRO_5022272339" description="Metalloendopeptidase" evidence="13">
    <location>
        <begin position="28"/>
        <end position="426"/>
    </location>
</feature>
<dbReference type="PROSITE" id="PS51670">
    <property type="entry name" value="SHKT"/>
    <property type="match status" value="2"/>
</dbReference>
<dbReference type="InterPro" id="IPR003582">
    <property type="entry name" value="ShKT_dom"/>
</dbReference>
<name>A0A553NXE5_TIGCA</name>
<dbReference type="Gene3D" id="3.40.390.10">
    <property type="entry name" value="Collagenase (Catalytic Domain)"/>
    <property type="match status" value="1"/>
</dbReference>
<keyword evidence="3 12" id="KW-0479">Metal-binding</keyword>
<sequence length="426" mass="47643">MKLKPFFLVHVILGLSWVSWAILLVNGEEEVFDVPLDPNDFENGANIQDDISREQMDNILAEGGLFQGDLAYSLQEIQLLNMSMPNMRSAIKGGRYLWANGVVPYTISTSFTGSDRAVIANAIEQYKASTCIRFVPRTNQRAYIHITGGGGCSSLVGYTGDPQRVTLGRGCMYVGIVIHELMHAIGFWHEQSRMDRDNYVNIVKENIQPSMYYNFKKLTINQIDNIGSPYDACSVMHYGDTAFAKKYGLKTIVPIKALSCQIGQRTGLSPIDIKKINTLYNCKGYQKLTGVALPSTTPAPTVPDKEEGGINKVVQIDHKNCAYWSIHGECQKNPKWMLPNCPIACGNTKACADNNHYCESWAANGHCQTNKEYMDLYCYKSCHCQGQKCEDDDRDCATFKTSGYCQHKGGYGEYMKLKCRKTCGFC</sequence>